<accession>A0A5N6WPU3</accession>
<dbReference type="Proteomes" id="UP000325945">
    <property type="component" value="Unassembled WGS sequence"/>
</dbReference>
<name>A0A5N6WPU3_9EURO</name>
<evidence type="ECO:0000313" key="2">
    <source>
        <dbReference type="Proteomes" id="UP000325945"/>
    </source>
</evidence>
<keyword evidence="2" id="KW-1185">Reference proteome</keyword>
<dbReference type="EMBL" id="ML741843">
    <property type="protein sequence ID" value="KAE8322588.1"/>
    <property type="molecule type" value="Genomic_DNA"/>
</dbReference>
<sequence>MIKECGHSHSFDSSHSQDVDSHLESALRRIQMSKRTTYVLREYQDEPRDIKNVTQIIEDEEALQTEAIKAQILAIGTLSQNLHDDLRRLGRSTSPLHDDSLTSLSGG</sequence>
<protein>
    <submittedName>
        <fullName evidence="1">Uncharacterized protein</fullName>
    </submittedName>
</protein>
<dbReference type="AlphaFoldDB" id="A0A5N6WPU3"/>
<gene>
    <name evidence="1" type="ORF">BDV39DRAFT_209629</name>
</gene>
<proteinExistence type="predicted"/>
<reference evidence="2" key="1">
    <citation type="submission" date="2019-04" db="EMBL/GenBank/DDBJ databases">
        <title>Friends and foes A comparative genomics studyof 23 Aspergillus species from section Flavi.</title>
        <authorList>
            <consortium name="DOE Joint Genome Institute"/>
            <person name="Kjaerbolling I."/>
            <person name="Vesth T."/>
            <person name="Frisvad J.C."/>
            <person name="Nybo J.L."/>
            <person name="Theobald S."/>
            <person name="Kildgaard S."/>
            <person name="Isbrandt T."/>
            <person name="Kuo A."/>
            <person name="Sato A."/>
            <person name="Lyhne E.K."/>
            <person name="Kogle M.E."/>
            <person name="Wiebenga A."/>
            <person name="Kun R.S."/>
            <person name="Lubbers R.J."/>
            <person name="Makela M.R."/>
            <person name="Barry K."/>
            <person name="Chovatia M."/>
            <person name="Clum A."/>
            <person name="Daum C."/>
            <person name="Haridas S."/>
            <person name="He G."/>
            <person name="LaButti K."/>
            <person name="Lipzen A."/>
            <person name="Mondo S."/>
            <person name="Riley R."/>
            <person name="Salamov A."/>
            <person name="Simmons B.A."/>
            <person name="Magnuson J.K."/>
            <person name="Henrissat B."/>
            <person name="Mortensen U.H."/>
            <person name="Larsen T.O."/>
            <person name="Devries R.P."/>
            <person name="Grigoriev I.V."/>
            <person name="Machida M."/>
            <person name="Baker S.E."/>
            <person name="Andersen M.R."/>
        </authorList>
    </citation>
    <scope>NUCLEOTIDE SEQUENCE [LARGE SCALE GENOMIC DNA]</scope>
    <source>
        <strain evidence="2">CBS 130017</strain>
    </source>
</reference>
<organism evidence="1 2">
    <name type="scientific">Aspergillus sergii</name>
    <dbReference type="NCBI Taxonomy" id="1034303"/>
    <lineage>
        <taxon>Eukaryota</taxon>
        <taxon>Fungi</taxon>
        <taxon>Dikarya</taxon>
        <taxon>Ascomycota</taxon>
        <taxon>Pezizomycotina</taxon>
        <taxon>Eurotiomycetes</taxon>
        <taxon>Eurotiomycetidae</taxon>
        <taxon>Eurotiales</taxon>
        <taxon>Aspergillaceae</taxon>
        <taxon>Aspergillus</taxon>
        <taxon>Aspergillus subgen. Circumdati</taxon>
    </lineage>
</organism>
<evidence type="ECO:0000313" key="1">
    <source>
        <dbReference type="EMBL" id="KAE8322588.1"/>
    </source>
</evidence>